<dbReference type="Pfam" id="PF01546">
    <property type="entry name" value="Peptidase_M20"/>
    <property type="match status" value="1"/>
</dbReference>
<evidence type="ECO:0000313" key="6">
    <source>
        <dbReference type="Proteomes" id="UP000185746"/>
    </source>
</evidence>
<dbReference type="InterPro" id="IPR010158">
    <property type="entry name" value="Amidase_Cbmase"/>
</dbReference>
<feature type="binding site" evidence="3">
    <location>
        <position position="83"/>
    </location>
    <ligand>
        <name>Zn(2+)</name>
        <dbReference type="ChEBI" id="CHEBI:29105"/>
        <label>1</label>
    </ligand>
</feature>
<feature type="binding site" evidence="3">
    <location>
        <position position="390"/>
    </location>
    <ligand>
        <name>Zn(2+)</name>
        <dbReference type="ChEBI" id="CHEBI:29105"/>
        <label>2</label>
    </ligand>
</feature>
<protein>
    <submittedName>
        <fullName evidence="5">Zn-dependent hydrolase</fullName>
    </submittedName>
</protein>
<feature type="binding site" evidence="4">
    <location>
        <position position="219"/>
    </location>
    <ligand>
        <name>allantoate</name>
        <dbReference type="ChEBI" id="CHEBI:17536"/>
    </ligand>
</feature>
<evidence type="ECO:0000256" key="4">
    <source>
        <dbReference type="PIRSR" id="PIRSR001235-2"/>
    </source>
</evidence>
<feature type="binding site" evidence="4">
    <location>
        <position position="296"/>
    </location>
    <ligand>
        <name>allantoate</name>
        <dbReference type="ChEBI" id="CHEBI:17536"/>
    </ligand>
</feature>
<keyword evidence="6" id="KW-1185">Reference proteome</keyword>
<feature type="binding site" evidence="3">
    <location>
        <position position="194"/>
    </location>
    <ligand>
        <name>Zn(2+)</name>
        <dbReference type="ChEBI" id="CHEBI:29105"/>
        <label>1</label>
    </ligand>
</feature>
<dbReference type="AlphaFoldDB" id="A0A1D8JFN0"/>
<dbReference type="InterPro" id="IPR002933">
    <property type="entry name" value="Peptidase_M20"/>
</dbReference>
<keyword evidence="2 5" id="KW-0378">Hydrolase</keyword>
<comment type="similarity">
    <text evidence="1">Belongs to the peptidase M20 family.</text>
</comment>
<dbReference type="Gene3D" id="3.40.630.10">
    <property type="entry name" value="Zn peptidases"/>
    <property type="match status" value="1"/>
</dbReference>
<dbReference type="KEGG" id="surl:BI350_08110"/>
<feature type="binding site" evidence="4">
    <location>
        <position position="283"/>
    </location>
    <ligand>
        <name>allantoate</name>
        <dbReference type="ChEBI" id="CHEBI:17536"/>
    </ligand>
</feature>
<evidence type="ECO:0000313" key="5">
    <source>
        <dbReference type="EMBL" id="AOV07498.1"/>
    </source>
</evidence>
<feature type="binding site" evidence="3">
    <location>
        <position position="94"/>
    </location>
    <ligand>
        <name>Zn(2+)</name>
        <dbReference type="ChEBI" id="CHEBI:29105"/>
        <label>1</label>
    </ligand>
</feature>
<proteinExistence type="inferred from homology"/>
<dbReference type="SUPFAM" id="SSF55031">
    <property type="entry name" value="Bacterial exopeptidase dimerisation domain"/>
    <property type="match status" value="1"/>
</dbReference>
<dbReference type="GO" id="GO:0016813">
    <property type="term" value="F:hydrolase activity, acting on carbon-nitrogen (but not peptide) bonds, in linear amidines"/>
    <property type="evidence" value="ECO:0007669"/>
    <property type="project" value="InterPro"/>
</dbReference>
<sequence>MITIENLLHWIQETLLQLNLTNDMNQPKGFSRLGYTKEEQDAHEQFRVIAQNLGLETHQDQAGNQWAVWKVDENAVTIAAGSHLDTVYNGGGYDGVAGVLTAFAAVKILKEKQFKPIKNIAIVAFSCEESARFGVSTIGSTAVCGLLNTDRVANLKDTNGITLQEAVNHCGLNWQSIQEAKLPTDALEQFIELHIEQGRLLENTQKDIGIVRAIAQPTRLLITCEGMTNHTGTTPMNDRQDALVATAGLISHVESAALQMNERQSIPVMATVSTIKASPNAMNMIPGQVVIGVDIRSTNAELKQEMVEVIQTFIHQTEVKSSVSFQIETLADDPPIQLNANMQAALTELCEELNLSSMMMDSGAGHDAMNMAKRWPSGLLFIPCRQGISHHPAEYTDSQSLLNGANLLAAYLRKCNEDHSYSSTLLQQTSGGDF</sequence>
<keyword evidence="3" id="KW-0862">Zinc</keyword>
<comment type="cofactor">
    <cofactor evidence="3">
        <name>Zn(2+)</name>
        <dbReference type="ChEBI" id="CHEBI:29105"/>
    </cofactor>
    <text evidence="3">Binds 2 Zn(2+) ions per subunit.</text>
</comment>
<dbReference type="GO" id="GO:0046872">
    <property type="term" value="F:metal ion binding"/>
    <property type="evidence" value="ECO:0007669"/>
    <property type="project" value="UniProtKB-KW"/>
</dbReference>
<organism evidence="5 6">
    <name type="scientific">Sporosarcina ureilytica</name>
    <dbReference type="NCBI Taxonomy" id="298596"/>
    <lineage>
        <taxon>Bacteria</taxon>
        <taxon>Bacillati</taxon>
        <taxon>Bacillota</taxon>
        <taxon>Bacilli</taxon>
        <taxon>Bacillales</taxon>
        <taxon>Caryophanaceae</taxon>
        <taxon>Sporosarcina</taxon>
    </lineage>
</organism>
<dbReference type="CDD" id="cd03884">
    <property type="entry name" value="M20_bAS"/>
    <property type="match status" value="1"/>
</dbReference>
<dbReference type="EMBL" id="CP017560">
    <property type="protein sequence ID" value="AOV07498.1"/>
    <property type="molecule type" value="Genomic_DNA"/>
</dbReference>
<gene>
    <name evidence="5" type="ORF">BI350_08110</name>
</gene>
<dbReference type="PANTHER" id="PTHR32494:SF5">
    <property type="entry name" value="ALLANTOATE AMIDOHYDROLASE"/>
    <property type="match status" value="1"/>
</dbReference>
<feature type="binding site" evidence="3">
    <location>
        <position position="129"/>
    </location>
    <ligand>
        <name>Zn(2+)</name>
        <dbReference type="ChEBI" id="CHEBI:29105"/>
        <label>2</label>
    </ligand>
</feature>
<accession>A0A1D8JFN0</accession>
<evidence type="ECO:0000256" key="2">
    <source>
        <dbReference type="ARBA" id="ARBA00022801"/>
    </source>
</evidence>
<dbReference type="PANTHER" id="PTHR32494">
    <property type="entry name" value="ALLANTOATE DEIMINASE-RELATED"/>
    <property type="match status" value="1"/>
</dbReference>
<dbReference type="SUPFAM" id="SSF53187">
    <property type="entry name" value="Zn-dependent exopeptidases"/>
    <property type="match status" value="1"/>
</dbReference>
<dbReference type="PIRSF" id="PIRSF001235">
    <property type="entry name" value="Amidase_carbamoylase"/>
    <property type="match status" value="1"/>
</dbReference>
<dbReference type="Gene3D" id="3.30.70.360">
    <property type="match status" value="1"/>
</dbReference>
<keyword evidence="3" id="KW-0479">Metal-binding</keyword>
<reference evidence="5 6" key="1">
    <citation type="submission" date="2016-09" db="EMBL/GenBank/DDBJ databases">
        <title>Complete genome sequence of the Lysinibacillus sphaericus LMG 22257, a specie of Bacillus with ureolytic activity that can effectively biodeposit calcium carbonate.</title>
        <authorList>
            <person name="Yan W."/>
        </authorList>
    </citation>
    <scope>NUCLEOTIDE SEQUENCE [LARGE SCALE GENOMIC DNA]</scope>
    <source>
        <strain evidence="5 6">LMG 22257</strain>
    </source>
</reference>
<dbReference type="NCBIfam" id="TIGR01879">
    <property type="entry name" value="hydantase"/>
    <property type="match status" value="1"/>
</dbReference>
<name>A0A1D8JFN0_9BACL</name>
<dbReference type="RefSeq" id="WP_075527629.1">
    <property type="nucleotide sequence ID" value="NZ_CP017560.1"/>
</dbReference>
<feature type="binding site" evidence="3">
    <location>
        <position position="94"/>
    </location>
    <ligand>
        <name>Zn(2+)</name>
        <dbReference type="ChEBI" id="CHEBI:29105"/>
        <label>2</label>
    </ligand>
</feature>
<dbReference type="Proteomes" id="UP000185746">
    <property type="component" value="Chromosome"/>
</dbReference>
<evidence type="ECO:0000256" key="1">
    <source>
        <dbReference type="ARBA" id="ARBA00006153"/>
    </source>
</evidence>
<evidence type="ECO:0000256" key="3">
    <source>
        <dbReference type="PIRSR" id="PIRSR001235-1"/>
    </source>
</evidence>
<dbReference type="InterPro" id="IPR036264">
    <property type="entry name" value="Bact_exopeptidase_dim_dom"/>
</dbReference>